<accession>A0A931GK74</accession>
<evidence type="ECO:0000313" key="3">
    <source>
        <dbReference type="Proteomes" id="UP000614047"/>
    </source>
</evidence>
<dbReference type="Proteomes" id="UP000614047">
    <property type="component" value="Unassembled WGS sequence"/>
</dbReference>
<evidence type="ECO:0000313" key="2">
    <source>
        <dbReference type="EMBL" id="MBG6089915.1"/>
    </source>
</evidence>
<gene>
    <name evidence="2" type="ORF">IW256_004028</name>
</gene>
<dbReference type="AlphaFoldDB" id="A0A931GK74"/>
<comment type="caution">
    <text evidence="2">The sequence shown here is derived from an EMBL/GenBank/DDBJ whole genome shotgun (WGS) entry which is preliminary data.</text>
</comment>
<dbReference type="EMBL" id="JADOUA010000001">
    <property type="protein sequence ID" value="MBG6089915.1"/>
    <property type="molecule type" value="Genomic_DNA"/>
</dbReference>
<reference evidence="2" key="1">
    <citation type="submission" date="2020-11" db="EMBL/GenBank/DDBJ databases">
        <title>Sequencing the genomes of 1000 actinobacteria strains.</title>
        <authorList>
            <person name="Klenk H.-P."/>
        </authorList>
    </citation>
    <scope>NUCLEOTIDE SEQUENCE</scope>
    <source>
        <strain evidence="2">DSM 43175</strain>
    </source>
</reference>
<proteinExistence type="predicted"/>
<keyword evidence="3" id="KW-1185">Reference proteome</keyword>
<name>A0A931GK74_9ACTN</name>
<organism evidence="2 3">
    <name type="scientific">Actinomadura viridis</name>
    <dbReference type="NCBI Taxonomy" id="58110"/>
    <lineage>
        <taxon>Bacteria</taxon>
        <taxon>Bacillati</taxon>
        <taxon>Actinomycetota</taxon>
        <taxon>Actinomycetes</taxon>
        <taxon>Streptosporangiales</taxon>
        <taxon>Thermomonosporaceae</taxon>
        <taxon>Actinomadura</taxon>
    </lineage>
</organism>
<evidence type="ECO:0000256" key="1">
    <source>
        <dbReference type="SAM" id="MobiDB-lite"/>
    </source>
</evidence>
<protein>
    <submittedName>
        <fullName evidence="2">Uncharacterized protein</fullName>
    </submittedName>
</protein>
<feature type="region of interest" description="Disordered" evidence="1">
    <location>
        <begin position="22"/>
        <end position="60"/>
    </location>
</feature>
<sequence>MAKRGGQKKGFVSRKQWRWAFATKQPWARRKARETPGPRKVRYRRLPVRKGTRKAGRPRR</sequence>
<feature type="compositionally biased region" description="Basic residues" evidence="1">
    <location>
        <begin position="39"/>
        <end position="60"/>
    </location>
</feature>